<evidence type="ECO:0000256" key="3">
    <source>
        <dbReference type="ARBA" id="ARBA00022771"/>
    </source>
</evidence>
<dbReference type="SMART" id="SM00355">
    <property type="entry name" value="ZnF_C2H2"/>
    <property type="match status" value="1"/>
</dbReference>
<dbReference type="GO" id="GO:0000978">
    <property type="term" value="F:RNA polymerase II cis-regulatory region sequence-specific DNA binding"/>
    <property type="evidence" value="ECO:0007669"/>
    <property type="project" value="TreeGrafter"/>
</dbReference>
<dbReference type="Ensembl" id="ENSAOCT00000049171.1">
    <property type="protein sequence ID" value="ENSAOCP00000061841.1"/>
    <property type="gene ID" value="ENSAOCG00000025630.1"/>
</dbReference>
<dbReference type="Proteomes" id="UP001501940">
    <property type="component" value="Chromosome 16"/>
</dbReference>
<evidence type="ECO:0000256" key="6">
    <source>
        <dbReference type="SAM" id="MobiDB-lite"/>
    </source>
</evidence>
<keyword evidence="3 5" id="KW-0863">Zinc-finger</keyword>
<dbReference type="Gene3D" id="3.30.160.60">
    <property type="entry name" value="Classic Zinc Finger"/>
    <property type="match status" value="1"/>
</dbReference>
<dbReference type="GO" id="GO:0000981">
    <property type="term" value="F:DNA-binding transcription factor activity, RNA polymerase II-specific"/>
    <property type="evidence" value="ECO:0007669"/>
    <property type="project" value="TreeGrafter"/>
</dbReference>
<keyword evidence="9" id="KW-1185">Reference proteome</keyword>
<dbReference type="GO" id="GO:0031519">
    <property type="term" value="C:PcG protein complex"/>
    <property type="evidence" value="ECO:0007669"/>
    <property type="project" value="TreeGrafter"/>
</dbReference>
<dbReference type="InterPro" id="IPR013087">
    <property type="entry name" value="Znf_C2H2_type"/>
</dbReference>
<feature type="region of interest" description="Disordered" evidence="6">
    <location>
        <begin position="1"/>
        <end position="24"/>
    </location>
</feature>
<evidence type="ECO:0000256" key="2">
    <source>
        <dbReference type="ARBA" id="ARBA00022737"/>
    </source>
</evidence>
<evidence type="ECO:0000313" key="8">
    <source>
        <dbReference type="Ensembl" id="ENSAOCP00000061841.1"/>
    </source>
</evidence>
<organism evidence="8 9">
    <name type="scientific">Amphiprion ocellaris</name>
    <name type="common">Clown anemonefish</name>
    <dbReference type="NCBI Taxonomy" id="80972"/>
    <lineage>
        <taxon>Eukaryota</taxon>
        <taxon>Metazoa</taxon>
        <taxon>Chordata</taxon>
        <taxon>Craniata</taxon>
        <taxon>Vertebrata</taxon>
        <taxon>Euteleostomi</taxon>
        <taxon>Actinopterygii</taxon>
        <taxon>Neopterygii</taxon>
        <taxon>Teleostei</taxon>
        <taxon>Neoteleostei</taxon>
        <taxon>Acanthomorphata</taxon>
        <taxon>Ovalentaria</taxon>
        <taxon>Pomacentridae</taxon>
        <taxon>Amphiprion</taxon>
    </lineage>
</organism>
<proteinExistence type="predicted"/>
<dbReference type="PROSITE" id="PS00028">
    <property type="entry name" value="ZINC_FINGER_C2H2_1"/>
    <property type="match status" value="1"/>
</dbReference>
<dbReference type="GO" id="GO:0005667">
    <property type="term" value="C:transcription regulator complex"/>
    <property type="evidence" value="ECO:0007669"/>
    <property type="project" value="TreeGrafter"/>
</dbReference>
<keyword evidence="2" id="KW-0677">Repeat</keyword>
<sequence>MADQLKIETDEAGSSQLEGDGDSDQLVHQEVRPYRCSTCGKGFTQAANLRSHQLTHTGERHCLHCGKHFRLKLLCQTSTK</sequence>
<evidence type="ECO:0000256" key="5">
    <source>
        <dbReference type="PROSITE-ProRule" id="PRU00042"/>
    </source>
</evidence>
<reference evidence="8 9" key="1">
    <citation type="submission" date="2022-01" db="EMBL/GenBank/DDBJ databases">
        <title>A chromosome-scale genome assembly of the false clownfish, Amphiprion ocellaris.</title>
        <authorList>
            <person name="Ryu T."/>
        </authorList>
    </citation>
    <scope>NUCLEOTIDE SEQUENCE [LARGE SCALE GENOMIC DNA]</scope>
</reference>
<protein>
    <recommendedName>
        <fullName evidence="7">C2H2-type domain-containing protein</fullName>
    </recommendedName>
</protein>
<name>A0AAQ5ZBV4_AMPOC</name>
<accession>A0AAQ5ZBV4</accession>
<dbReference type="Pfam" id="PF00096">
    <property type="entry name" value="zf-C2H2"/>
    <property type="match status" value="1"/>
</dbReference>
<reference evidence="8" key="2">
    <citation type="submission" date="2025-08" db="UniProtKB">
        <authorList>
            <consortium name="Ensembl"/>
        </authorList>
    </citation>
    <scope>IDENTIFICATION</scope>
</reference>
<dbReference type="AlphaFoldDB" id="A0AAQ5ZBV4"/>
<dbReference type="GO" id="GO:0008270">
    <property type="term" value="F:zinc ion binding"/>
    <property type="evidence" value="ECO:0007669"/>
    <property type="project" value="UniProtKB-KW"/>
</dbReference>
<evidence type="ECO:0000259" key="7">
    <source>
        <dbReference type="PROSITE" id="PS50157"/>
    </source>
</evidence>
<feature type="domain" description="C2H2-type" evidence="7">
    <location>
        <begin position="34"/>
        <end position="61"/>
    </location>
</feature>
<dbReference type="PANTHER" id="PTHR14003:SF19">
    <property type="entry name" value="YY2 TRANSCRIPTION FACTOR"/>
    <property type="match status" value="1"/>
</dbReference>
<keyword evidence="1" id="KW-0479">Metal-binding</keyword>
<reference evidence="8" key="3">
    <citation type="submission" date="2025-09" db="UniProtKB">
        <authorList>
            <consortium name="Ensembl"/>
        </authorList>
    </citation>
    <scope>IDENTIFICATION</scope>
</reference>
<evidence type="ECO:0000256" key="1">
    <source>
        <dbReference type="ARBA" id="ARBA00022723"/>
    </source>
</evidence>
<dbReference type="InterPro" id="IPR036236">
    <property type="entry name" value="Znf_C2H2_sf"/>
</dbReference>
<dbReference type="SUPFAM" id="SSF57667">
    <property type="entry name" value="beta-beta-alpha zinc fingers"/>
    <property type="match status" value="1"/>
</dbReference>
<evidence type="ECO:0000313" key="9">
    <source>
        <dbReference type="Proteomes" id="UP001501940"/>
    </source>
</evidence>
<evidence type="ECO:0000256" key="4">
    <source>
        <dbReference type="ARBA" id="ARBA00022833"/>
    </source>
</evidence>
<dbReference type="PROSITE" id="PS50157">
    <property type="entry name" value="ZINC_FINGER_C2H2_2"/>
    <property type="match status" value="1"/>
</dbReference>
<dbReference type="FunFam" id="3.30.160.60:FF:001927">
    <property type="entry name" value="Zinc finger protein 1184"/>
    <property type="match status" value="1"/>
</dbReference>
<dbReference type="GO" id="GO:0000785">
    <property type="term" value="C:chromatin"/>
    <property type="evidence" value="ECO:0007669"/>
    <property type="project" value="TreeGrafter"/>
</dbReference>
<keyword evidence="4" id="KW-0862">Zinc</keyword>
<dbReference type="PANTHER" id="PTHR14003">
    <property type="entry name" value="TRANSCRIPTIONAL REPRESSOR PROTEIN YY"/>
    <property type="match status" value="1"/>
</dbReference>